<dbReference type="AlphaFoldDB" id="A0A3G8YNE8"/>
<evidence type="ECO:0000259" key="5">
    <source>
        <dbReference type="SMART" id="SM00849"/>
    </source>
</evidence>
<keyword evidence="3 6" id="KW-0378">Hydrolase</keyword>
<dbReference type="GO" id="GO:0016787">
    <property type="term" value="F:hydrolase activity"/>
    <property type="evidence" value="ECO:0007669"/>
    <property type="project" value="UniProtKB-KW"/>
</dbReference>
<dbReference type="PANTHER" id="PTHR46233">
    <property type="entry name" value="HYDROXYACYLGLUTATHIONE HYDROLASE GLOC"/>
    <property type="match status" value="1"/>
</dbReference>
<keyword evidence="7" id="KW-1185">Reference proteome</keyword>
<dbReference type="SUPFAM" id="SSF56281">
    <property type="entry name" value="Metallo-hydrolase/oxidoreductase"/>
    <property type="match status" value="1"/>
</dbReference>
<proteinExistence type="predicted"/>
<protein>
    <submittedName>
        <fullName evidence="6">MBL fold metallo-hydrolase</fullName>
    </submittedName>
</protein>
<dbReference type="InterPro" id="IPR051453">
    <property type="entry name" value="MBL_Glyoxalase_II"/>
</dbReference>
<organism evidence="6 7">
    <name type="scientific">Deinococcus psychrotolerans</name>
    <dbReference type="NCBI Taxonomy" id="2489213"/>
    <lineage>
        <taxon>Bacteria</taxon>
        <taxon>Thermotogati</taxon>
        <taxon>Deinococcota</taxon>
        <taxon>Deinococci</taxon>
        <taxon>Deinococcales</taxon>
        <taxon>Deinococcaceae</taxon>
        <taxon>Deinococcus</taxon>
    </lineage>
</organism>
<evidence type="ECO:0000256" key="2">
    <source>
        <dbReference type="ARBA" id="ARBA00022723"/>
    </source>
</evidence>
<evidence type="ECO:0000313" key="6">
    <source>
        <dbReference type="EMBL" id="AZI43111.1"/>
    </source>
</evidence>
<gene>
    <name evidence="6" type="ORF">EHF33_10475</name>
</gene>
<dbReference type="SMART" id="SM00849">
    <property type="entry name" value="Lactamase_B"/>
    <property type="match status" value="1"/>
</dbReference>
<dbReference type="Gene3D" id="3.60.15.10">
    <property type="entry name" value="Ribonuclease Z/Hydroxyacylglutathione hydrolase-like"/>
    <property type="match status" value="1"/>
</dbReference>
<evidence type="ECO:0000313" key="7">
    <source>
        <dbReference type="Proteomes" id="UP000276417"/>
    </source>
</evidence>
<keyword evidence="4" id="KW-0862">Zinc</keyword>
<accession>A0A3G8YNE8</accession>
<sequence>MTSSSNNGPLPAQHGQFRVASLPTGPLQENAVLVWDAASAEGFLIDPGDEASKILAWVMRHGVKVRAILLTHAHFDHIGAVQPLREALNVPVWLHEADLPIYRAGAQSAERWNLPFVQPADPEHFMEQGQVFKAGKLELIARELPGHAPGHVVLLGEGLAIVGDTLFQGGIGRTDLPGGSHPQLMQGIKAELLSLPEGTAIYPGHGGSSSIGAEKASNPFLL</sequence>
<dbReference type="EMBL" id="CP034183">
    <property type="protein sequence ID" value="AZI43111.1"/>
    <property type="molecule type" value="Genomic_DNA"/>
</dbReference>
<keyword evidence="2" id="KW-0479">Metal-binding</keyword>
<evidence type="ECO:0000256" key="4">
    <source>
        <dbReference type="ARBA" id="ARBA00022833"/>
    </source>
</evidence>
<comment type="cofactor">
    <cofactor evidence="1">
        <name>Zn(2+)</name>
        <dbReference type="ChEBI" id="CHEBI:29105"/>
    </cofactor>
</comment>
<evidence type="ECO:0000256" key="1">
    <source>
        <dbReference type="ARBA" id="ARBA00001947"/>
    </source>
</evidence>
<dbReference type="PANTHER" id="PTHR46233:SF3">
    <property type="entry name" value="HYDROXYACYLGLUTATHIONE HYDROLASE GLOC"/>
    <property type="match status" value="1"/>
</dbReference>
<name>A0A3G8YNE8_9DEIO</name>
<dbReference type="Pfam" id="PF00753">
    <property type="entry name" value="Lactamase_B"/>
    <property type="match status" value="1"/>
</dbReference>
<dbReference type="Proteomes" id="UP000276417">
    <property type="component" value="Chromosome 1"/>
</dbReference>
<reference evidence="6 7" key="1">
    <citation type="submission" date="2018-11" db="EMBL/GenBank/DDBJ databases">
        <title>Deinococcus shelandsis sp. nov., isolated from South Shetland Islands soil of Antarctica.</title>
        <authorList>
            <person name="Tian J."/>
        </authorList>
    </citation>
    <scope>NUCLEOTIDE SEQUENCE [LARGE SCALE GENOMIC DNA]</scope>
    <source>
        <strain evidence="6 7">S14-83T</strain>
    </source>
</reference>
<dbReference type="OrthoDB" id="9802248at2"/>
<dbReference type="InterPro" id="IPR036866">
    <property type="entry name" value="RibonucZ/Hydroxyglut_hydro"/>
</dbReference>
<dbReference type="KEGG" id="dph:EHF33_10475"/>
<dbReference type="GO" id="GO:0046872">
    <property type="term" value="F:metal ion binding"/>
    <property type="evidence" value="ECO:0007669"/>
    <property type="project" value="UniProtKB-KW"/>
</dbReference>
<dbReference type="InterPro" id="IPR001279">
    <property type="entry name" value="Metallo-B-lactamas"/>
</dbReference>
<dbReference type="RefSeq" id="WP_124871018.1">
    <property type="nucleotide sequence ID" value="NZ_CP034183.1"/>
</dbReference>
<evidence type="ECO:0000256" key="3">
    <source>
        <dbReference type="ARBA" id="ARBA00022801"/>
    </source>
</evidence>
<feature type="domain" description="Metallo-beta-lactamase" evidence="5">
    <location>
        <begin position="28"/>
        <end position="205"/>
    </location>
</feature>